<comment type="caution">
    <text evidence="4">The sequence shown here is derived from an EMBL/GenBank/DDBJ whole genome shotgun (WGS) entry which is preliminary data.</text>
</comment>
<keyword evidence="1" id="KW-0862">Zinc</keyword>
<dbReference type="PANTHER" id="PTHR46719">
    <property type="entry name" value="TRANSCRIPTION FACTOR C2H2 FAMILY-RELATED"/>
    <property type="match status" value="1"/>
</dbReference>
<dbReference type="PANTHER" id="PTHR46719:SF7">
    <property type="entry name" value="RING-H2 FINGER PROTEIN ATL71-RELATED"/>
    <property type="match status" value="1"/>
</dbReference>
<dbReference type="SUPFAM" id="SSF57850">
    <property type="entry name" value="RING/U-box"/>
    <property type="match status" value="1"/>
</dbReference>
<protein>
    <recommendedName>
        <fullName evidence="3">RING-type domain-containing protein</fullName>
    </recommendedName>
</protein>
<reference evidence="4 5" key="1">
    <citation type="submission" date="2024-03" db="EMBL/GenBank/DDBJ databases">
        <authorList>
            <person name="Martinez-Hernandez J."/>
        </authorList>
    </citation>
    <scope>NUCLEOTIDE SEQUENCE [LARGE SCALE GENOMIC DNA]</scope>
</reference>
<evidence type="ECO:0000259" key="3">
    <source>
        <dbReference type="PROSITE" id="PS50089"/>
    </source>
</evidence>
<keyword evidence="5" id="KW-1185">Reference proteome</keyword>
<keyword evidence="1" id="KW-0479">Metal-binding</keyword>
<keyword evidence="1" id="KW-0863">Zinc-finger</keyword>
<evidence type="ECO:0000313" key="4">
    <source>
        <dbReference type="EMBL" id="CAL0310016.1"/>
    </source>
</evidence>
<keyword evidence="2" id="KW-0472">Membrane</keyword>
<gene>
    <name evidence="4" type="ORF">LLUT_LOCUS11076</name>
</gene>
<sequence>MNNTTHSSSLHSPINLSSYGYGIAISIGIILLILTISLALYFCTRSQMLSLPPNTLITRRYYTPNMAHFFEPQHSRVDVGLDEETILSYPKFLYCEAKLKELSDSTSICCIICLGDYKGSDMLRVLPDCGHQFHLSCIDPWLRLHPTCPVCRTSPMPTPL</sequence>
<dbReference type="AlphaFoldDB" id="A0AAV1WMH4"/>
<evidence type="ECO:0000313" key="5">
    <source>
        <dbReference type="Proteomes" id="UP001497480"/>
    </source>
</evidence>
<proteinExistence type="predicted"/>
<dbReference type="SMART" id="SM00184">
    <property type="entry name" value="RING"/>
    <property type="match status" value="1"/>
</dbReference>
<name>A0AAV1WMH4_LUPLU</name>
<evidence type="ECO:0000256" key="2">
    <source>
        <dbReference type="SAM" id="Phobius"/>
    </source>
</evidence>
<feature type="transmembrane region" description="Helical" evidence="2">
    <location>
        <begin position="20"/>
        <end position="43"/>
    </location>
</feature>
<dbReference type="Gene3D" id="3.30.40.10">
    <property type="entry name" value="Zinc/RING finger domain, C3HC4 (zinc finger)"/>
    <property type="match status" value="1"/>
</dbReference>
<keyword evidence="2" id="KW-1133">Transmembrane helix</keyword>
<dbReference type="PROSITE" id="PS50089">
    <property type="entry name" value="ZF_RING_2"/>
    <property type="match status" value="1"/>
</dbReference>
<dbReference type="InterPro" id="IPR001841">
    <property type="entry name" value="Znf_RING"/>
</dbReference>
<dbReference type="InterPro" id="IPR045899">
    <property type="entry name" value="ATL71-like"/>
</dbReference>
<evidence type="ECO:0000256" key="1">
    <source>
        <dbReference type="PROSITE-ProRule" id="PRU00175"/>
    </source>
</evidence>
<feature type="domain" description="RING-type" evidence="3">
    <location>
        <begin position="110"/>
        <end position="152"/>
    </location>
</feature>
<accession>A0AAV1WMH4</accession>
<dbReference type="Pfam" id="PF13639">
    <property type="entry name" value="zf-RING_2"/>
    <property type="match status" value="1"/>
</dbReference>
<keyword evidence="2" id="KW-0812">Transmembrane</keyword>
<dbReference type="GO" id="GO:0008270">
    <property type="term" value="F:zinc ion binding"/>
    <property type="evidence" value="ECO:0007669"/>
    <property type="project" value="UniProtKB-KW"/>
</dbReference>
<dbReference type="EMBL" id="CAXHTB010000007">
    <property type="protein sequence ID" value="CAL0310016.1"/>
    <property type="molecule type" value="Genomic_DNA"/>
</dbReference>
<dbReference type="Proteomes" id="UP001497480">
    <property type="component" value="Unassembled WGS sequence"/>
</dbReference>
<dbReference type="InterPro" id="IPR013083">
    <property type="entry name" value="Znf_RING/FYVE/PHD"/>
</dbReference>
<organism evidence="4 5">
    <name type="scientific">Lupinus luteus</name>
    <name type="common">European yellow lupine</name>
    <dbReference type="NCBI Taxonomy" id="3873"/>
    <lineage>
        <taxon>Eukaryota</taxon>
        <taxon>Viridiplantae</taxon>
        <taxon>Streptophyta</taxon>
        <taxon>Embryophyta</taxon>
        <taxon>Tracheophyta</taxon>
        <taxon>Spermatophyta</taxon>
        <taxon>Magnoliopsida</taxon>
        <taxon>eudicotyledons</taxon>
        <taxon>Gunneridae</taxon>
        <taxon>Pentapetalae</taxon>
        <taxon>rosids</taxon>
        <taxon>fabids</taxon>
        <taxon>Fabales</taxon>
        <taxon>Fabaceae</taxon>
        <taxon>Papilionoideae</taxon>
        <taxon>50 kb inversion clade</taxon>
        <taxon>genistoids sensu lato</taxon>
        <taxon>core genistoids</taxon>
        <taxon>Genisteae</taxon>
        <taxon>Lupinus</taxon>
    </lineage>
</organism>